<sequence length="124" mass="14018">MGSSFPEPPELCMQQPEDNEDINSEVVHRSYFSPDEIDNFDNNNCPPNTTPFGYKCVPLCKESHQQLQKTEAATFEIATSSMGGSLVHYLHNFYNVCFNNIYDSTKKGLGGRLDRYCTLPLVDL</sequence>
<keyword evidence="2" id="KW-1185">Reference proteome</keyword>
<reference evidence="1" key="1">
    <citation type="journal article" date="2023" name="Insect Mol. Biol.">
        <title>Genome sequencing provides insights into the evolution of gene families encoding plant cell wall-degrading enzymes in longhorned beetles.</title>
        <authorList>
            <person name="Shin N.R."/>
            <person name="Okamura Y."/>
            <person name="Kirsch R."/>
            <person name="Pauchet Y."/>
        </authorList>
    </citation>
    <scope>NUCLEOTIDE SEQUENCE</scope>
    <source>
        <strain evidence="1">MMC_N1</strain>
    </source>
</reference>
<evidence type="ECO:0000313" key="2">
    <source>
        <dbReference type="Proteomes" id="UP001162164"/>
    </source>
</evidence>
<gene>
    <name evidence="1" type="ORF">NQ317_016053</name>
</gene>
<evidence type="ECO:0000313" key="1">
    <source>
        <dbReference type="EMBL" id="KAJ8979868.1"/>
    </source>
</evidence>
<accession>A0ABQ9JQJ7</accession>
<comment type="caution">
    <text evidence="1">The sequence shown here is derived from an EMBL/GenBank/DDBJ whole genome shotgun (WGS) entry which is preliminary data.</text>
</comment>
<name>A0ABQ9JQJ7_9CUCU</name>
<protein>
    <submittedName>
        <fullName evidence="1">Uncharacterized protein</fullName>
    </submittedName>
</protein>
<organism evidence="1 2">
    <name type="scientific">Molorchus minor</name>
    <dbReference type="NCBI Taxonomy" id="1323400"/>
    <lineage>
        <taxon>Eukaryota</taxon>
        <taxon>Metazoa</taxon>
        <taxon>Ecdysozoa</taxon>
        <taxon>Arthropoda</taxon>
        <taxon>Hexapoda</taxon>
        <taxon>Insecta</taxon>
        <taxon>Pterygota</taxon>
        <taxon>Neoptera</taxon>
        <taxon>Endopterygota</taxon>
        <taxon>Coleoptera</taxon>
        <taxon>Polyphaga</taxon>
        <taxon>Cucujiformia</taxon>
        <taxon>Chrysomeloidea</taxon>
        <taxon>Cerambycidae</taxon>
        <taxon>Lamiinae</taxon>
        <taxon>Monochamini</taxon>
        <taxon>Molorchus</taxon>
    </lineage>
</organism>
<proteinExistence type="predicted"/>
<dbReference type="Proteomes" id="UP001162164">
    <property type="component" value="Unassembled WGS sequence"/>
</dbReference>
<dbReference type="EMBL" id="JAPWTJ010000307">
    <property type="protein sequence ID" value="KAJ8979868.1"/>
    <property type="molecule type" value="Genomic_DNA"/>
</dbReference>